<accession>A0AA38TX64</accession>
<dbReference type="AlphaFoldDB" id="A0AA38TX64"/>
<dbReference type="InterPro" id="IPR001563">
    <property type="entry name" value="Peptidase_S10"/>
</dbReference>
<dbReference type="PANTHER" id="PTHR11802:SF318">
    <property type="entry name" value="PEPTIDASE S10, SERINE CARBOXYPEPTIDASE, ALPHA_BETA HYDROLASE FOLD PROTEIN-RELATED"/>
    <property type="match status" value="1"/>
</dbReference>
<gene>
    <name evidence="2" type="ORF">OSB04_013012</name>
</gene>
<name>A0AA38TX64_9ASTR</name>
<feature type="non-terminal residue" evidence="2">
    <location>
        <position position="1"/>
    </location>
</feature>
<dbReference type="EMBL" id="JARYMX010000003">
    <property type="protein sequence ID" value="KAJ9558398.1"/>
    <property type="molecule type" value="Genomic_DNA"/>
</dbReference>
<evidence type="ECO:0000256" key="1">
    <source>
        <dbReference type="ARBA" id="ARBA00009431"/>
    </source>
</evidence>
<comment type="similarity">
    <text evidence="1">Belongs to the peptidase S10 family.</text>
</comment>
<dbReference type="PANTHER" id="PTHR11802">
    <property type="entry name" value="SERINE PROTEASE FAMILY S10 SERINE CARBOXYPEPTIDASE"/>
    <property type="match status" value="1"/>
</dbReference>
<dbReference type="Proteomes" id="UP001172457">
    <property type="component" value="Chromosome 3"/>
</dbReference>
<evidence type="ECO:0000313" key="3">
    <source>
        <dbReference type="Proteomes" id="UP001172457"/>
    </source>
</evidence>
<protein>
    <submittedName>
        <fullName evidence="2">Uncharacterized protein</fullName>
    </submittedName>
</protein>
<keyword evidence="3" id="KW-1185">Reference proteome</keyword>
<dbReference type="GO" id="GO:0006508">
    <property type="term" value="P:proteolysis"/>
    <property type="evidence" value="ECO:0007669"/>
    <property type="project" value="InterPro"/>
</dbReference>
<dbReference type="GO" id="GO:0004185">
    <property type="term" value="F:serine-type carboxypeptidase activity"/>
    <property type="evidence" value="ECO:0007669"/>
    <property type="project" value="InterPro"/>
</dbReference>
<organism evidence="2 3">
    <name type="scientific">Centaurea solstitialis</name>
    <name type="common">yellow star-thistle</name>
    <dbReference type="NCBI Taxonomy" id="347529"/>
    <lineage>
        <taxon>Eukaryota</taxon>
        <taxon>Viridiplantae</taxon>
        <taxon>Streptophyta</taxon>
        <taxon>Embryophyta</taxon>
        <taxon>Tracheophyta</taxon>
        <taxon>Spermatophyta</taxon>
        <taxon>Magnoliopsida</taxon>
        <taxon>eudicotyledons</taxon>
        <taxon>Gunneridae</taxon>
        <taxon>Pentapetalae</taxon>
        <taxon>asterids</taxon>
        <taxon>campanulids</taxon>
        <taxon>Asterales</taxon>
        <taxon>Asteraceae</taxon>
        <taxon>Carduoideae</taxon>
        <taxon>Cardueae</taxon>
        <taxon>Centaureinae</taxon>
        <taxon>Centaurea</taxon>
    </lineage>
</organism>
<evidence type="ECO:0000313" key="2">
    <source>
        <dbReference type="EMBL" id="KAJ9558398.1"/>
    </source>
</evidence>
<comment type="caution">
    <text evidence="2">The sequence shown here is derived from an EMBL/GenBank/DDBJ whole genome shotgun (WGS) entry which is preliminary data.</text>
</comment>
<dbReference type="Pfam" id="PF00450">
    <property type="entry name" value="Peptidase_S10"/>
    <property type="match status" value="1"/>
</dbReference>
<sequence length="264" mass="29761">MLFWKLFELILINYPSIGPLRFNYESSKHNNITLELRQYAWSKAANIIFVDLPVGTGFSYSKTLETSRSSDSIVAIQSYKFLRKWVVENPRFLNNPLYISGISYMGIIVPNVALEIYKGNEHGNQPQLNIRGCLVVNPLADKFLNFNARFEFAHRLALISDDIYESAKAACGGDYVYNDSGNLLCADNLKKVDECTSNISSDNILAKWCDARDMEPSCKAYTDTIIEIWANNKDVQKLSTFESGGGYRGYRWGGSLVPESAVLD</sequence>
<dbReference type="GO" id="GO:0019748">
    <property type="term" value="P:secondary metabolic process"/>
    <property type="evidence" value="ECO:0007669"/>
    <property type="project" value="TreeGrafter"/>
</dbReference>
<dbReference type="GO" id="GO:0016747">
    <property type="term" value="F:acyltransferase activity, transferring groups other than amino-acyl groups"/>
    <property type="evidence" value="ECO:0007669"/>
    <property type="project" value="TreeGrafter"/>
</dbReference>
<dbReference type="SUPFAM" id="SSF53474">
    <property type="entry name" value="alpha/beta-Hydrolases"/>
    <property type="match status" value="1"/>
</dbReference>
<dbReference type="PRINTS" id="PR00724">
    <property type="entry name" value="CRBOXYPTASEC"/>
</dbReference>
<dbReference type="Gene3D" id="3.40.50.1820">
    <property type="entry name" value="alpha/beta hydrolase"/>
    <property type="match status" value="1"/>
</dbReference>
<dbReference type="InterPro" id="IPR029058">
    <property type="entry name" value="AB_hydrolase_fold"/>
</dbReference>
<proteinExistence type="inferred from homology"/>
<reference evidence="2" key="1">
    <citation type="submission" date="2023-03" db="EMBL/GenBank/DDBJ databases">
        <title>Chromosome-scale reference genome and RAD-based genetic map of yellow starthistle (Centaurea solstitialis) reveal putative structural variation and QTLs associated with invader traits.</title>
        <authorList>
            <person name="Reatini B."/>
            <person name="Cang F.A."/>
            <person name="Jiang Q."/>
            <person name="Mckibben M.T.W."/>
            <person name="Barker M.S."/>
            <person name="Rieseberg L.H."/>
            <person name="Dlugosch K.M."/>
        </authorList>
    </citation>
    <scope>NUCLEOTIDE SEQUENCE</scope>
    <source>
        <strain evidence="2">CAN-66</strain>
        <tissue evidence="2">Leaf</tissue>
    </source>
</reference>